<dbReference type="Gene3D" id="1.10.1740.10">
    <property type="match status" value="1"/>
</dbReference>
<dbReference type="Pfam" id="PF04542">
    <property type="entry name" value="Sigma70_r2"/>
    <property type="match status" value="1"/>
</dbReference>
<dbReference type="RefSeq" id="WP_181602879.1">
    <property type="nucleotide sequence ID" value="NZ_CP059378.1"/>
</dbReference>
<evidence type="ECO:0000313" key="2">
    <source>
        <dbReference type="EMBL" id="QLY81232.1"/>
    </source>
</evidence>
<organism evidence="2 3">
    <name type="scientific">Clostridium intestinale</name>
    <dbReference type="NCBI Taxonomy" id="36845"/>
    <lineage>
        <taxon>Bacteria</taxon>
        <taxon>Bacillati</taxon>
        <taxon>Bacillota</taxon>
        <taxon>Clostridia</taxon>
        <taxon>Eubacteriales</taxon>
        <taxon>Clostridiaceae</taxon>
        <taxon>Clostridium</taxon>
    </lineage>
</organism>
<accession>A0A7D6VX24</accession>
<proteinExistence type="predicted"/>
<dbReference type="SUPFAM" id="SSF88946">
    <property type="entry name" value="Sigma2 domain of RNA polymerase sigma factors"/>
    <property type="match status" value="1"/>
</dbReference>
<dbReference type="Proteomes" id="UP000512286">
    <property type="component" value="Chromosome"/>
</dbReference>
<dbReference type="GO" id="GO:0006352">
    <property type="term" value="P:DNA-templated transcription initiation"/>
    <property type="evidence" value="ECO:0007669"/>
    <property type="project" value="InterPro"/>
</dbReference>
<dbReference type="NCBIfam" id="TIGR02937">
    <property type="entry name" value="sigma70-ECF"/>
    <property type="match status" value="1"/>
</dbReference>
<sequence length="196" mass="22658">MDFLKIEELALLSKEGDMKAKEKLAEEFKPIILNLSKKACAINGYEFEDVRNECFSSLFSCLKHYSPDKHRFVAYATISIKNSVGMLKRYSKRKDSTDSAAALILTDNLENVLSCDMDFIEAEIIRRANNLKLKKAYEKLNDNEKDLINYVYVRNHTLRQYSVFRNLPYAKVVNRKKNTLKKLNLCLKNEVSISGN</sequence>
<dbReference type="InterPro" id="IPR013324">
    <property type="entry name" value="RNA_pol_sigma_r3/r4-like"/>
</dbReference>
<protein>
    <submittedName>
        <fullName evidence="2">Sigma-70 family RNA polymerase sigma factor</fullName>
    </submittedName>
</protein>
<name>A0A7D6VX24_9CLOT</name>
<dbReference type="InterPro" id="IPR007627">
    <property type="entry name" value="RNA_pol_sigma70_r2"/>
</dbReference>
<dbReference type="SUPFAM" id="SSF88659">
    <property type="entry name" value="Sigma3 and sigma4 domains of RNA polymerase sigma factors"/>
    <property type="match status" value="1"/>
</dbReference>
<dbReference type="InterPro" id="IPR013325">
    <property type="entry name" value="RNA_pol_sigma_r2"/>
</dbReference>
<evidence type="ECO:0000313" key="3">
    <source>
        <dbReference type="Proteomes" id="UP000512286"/>
    </source>
</evidence>
<dbReference type="KEGG" id="cint:HZF06_06495"/>
<dbReference type="GO" id="GO:0003700">
    <property type="term" value="F:DNA-binding transcription factor activity"/>
    <property type="evidence" value="ECO:0007669"/>
    <property type="project" value="InterPro"/>
</dbReference>
<reference evidence="2 3" key="1">
    <citation type="submission" date="2020-07" db="EMBL/GenBank/DDBJ databases">
        <title>Electron transfer.</title>
        <authorList>
            <person name="Huang L."/>
            <person name="Liu X."/>
            <person name="Zhou S."/>
        </authorList>
    </citation>
    <scope>NUCLEOTIDE SEQUENCE [LARGE SCALE GENOMIC DNA]</scope>
    <source>
        <strain evidence="2 3">Lx1</strain>
    </source>
</reference>
<gene>
    <name evidence="2" type="ORF">HZF06_06495</name>
</gene>
<feature type="domain" description="RNA polymerase sigma-70 region 2" evidence="1">
    <location>
        <begin position="26"/>
        <end position="89"/>
    </location>
</feature>
<dbReference type="AlphaFoldDB" id="A0A7D6VX24"/>
<evidence type="ECO:0000259" key="1">
    <source>
        <dbReference type="Pfam" id="PF04542"/>
    </source>
</evidence>
<dbReference type="InterPro" id="IPR014284">
    <property type="entry name" value="RNA_pol_sigma-70_dom"/>
</dbReference>
<dbReference type="EMBL" id="CP059378">
    <property type="protein sequence ID" value="QLY81232.1"/>
    <property type="molecule type" value="Genomic_DNA"/>
</dbReference>